<name>A0ABR7KU02_9SPHI</name>
<dbReference type="RefSeq" id="WP_187072045.1">
    <property type="nucleotide sequence ID" value="NZ_JACRYL010000012.1"/>
</dbReference>
<organism evidence="2 3">
    <name type="scientific">Pedobacter fastidiosus</name>
    <dbReference type="NCBI Taxonomy" id="2765361"/>
    <lineage>
        <taxon>Bacteria</taxon>
        <taxon>Pseudomonadati</taxon>
        <taxon>Bacteroidota</taxon>
        <taxon>Sphingobacteriia</taxon>
        <taxon>Sphingobacteriales</taxon>
        <taxon>Sphingobacteriaceae</taxon>
        <taxon>Pedobacter</taxon>
    </lineage>
</organism>
<dbReference type="EMBL" id="JACRYL010000012">
    <property type="protein sequence ID" value="MBC6111597.1"/>
    <property type="molecule type" value="Genomic_DNA"/>
</dbReference>
<evidence type="ECO:0000313" key="3">
    <source>
        <dbReference type="Proteomes" id="UP000652755"/>
    </source>
</evidence>
<gene>
    <name evidence="2" type="ORF">H7U22_14320</name>
</gene>
<feature type="region of interest" description="Disordered" evidence="1">
    <location>
        <begin position="190"/>
        <end position="250"/>
    </location>
</feature>
<accession>A0ABR7KU02</accession>
<reference evidence="2 3" key="1">
    <citation type="submission" date="2020-08" db="EMBL/GenBank/DDBJ databases">
        <authorList>
            <person name="Sun Q."/>
            <person name="Inoue M."/>
        </authorList>
    </citation>
    <scope>NUCLEOTIDE SEQUENCE [LARGE SCALE GENOMIC DNA]</scope>
    <source>
        <strain evidence="2 3">CCM 8938</strain>
    </source>
</reference>
<proteinExistence type="predicted"/>
<evidence type="ECO:0000313" key="2">
    <source>
        <dbReference type="EMBL" id="MBC6111597.1"/>
    </source>
</evidence>
<protein>
    <recommendedName>
        <fullName evidence="4">SprT-like family protein</fullName>
    </recommendedName>
</protein>
<feature type="compositionally biased region" description="Gly residues" evidence="1">
    <location>
        <begin position="190"/>
        <end position="204"/>
    </location>
</feature>
<comment type="caution">
    <text evidence="2">The sequence shown here is derived from an EMBL/GenBank/DDBJ whole genome shotgun (WGS) entry which is preliminary data.</text>
</comment>
<keyword evidence="3" id="KW-1185">Reference proteome</keyword>
<dbReference type="Proteomes" id="UP000652755">
    <property type="component" value="Unassembled WGS sequence"/>
</dbReference>
<feature type="compositionally biased region" description="Gly residues" evidence="1">
    <location>
        <begin position="217"/>
        <end position="242"/>
    </location>
</feature>
<evidence type="ECO:0008006" key="4">
    <source>
        <dbReference type="Google" id="ProtNLM"/>
    </source>
</evidence>
<sequence>MKSIFYRISIVLILLSTVVYFSCRKENLPSTDQEKLSDPLAQKALEWFKENSALPVSTYKLDINVREYEPDWKHFRIDTGSNGVAGITIPLIKKASNKVNAFYTEIGLILGKDGTSIGMIKEYIGNPYVGETQLNLYTGSGRLFDRGLYNAISRTFTSALKKQNVQEGTSGNRGLPGERLMSVPNSYMVGGGEGGGGSSSGGTNLGSVEIHGTSPITGGGGSPPVTPGGTGGWVVSGGGTSGSGSSSTIKNNVKDPCLKAMVQAAIDKGIEFTTENTLNSIFDIGSKVNLNFIQAAFSDDLTDGGATKPKVTYNSDGSINTFDMTIKLNEKTMPNASKEYISATILHEALHAYFTYLDNGVDFNPASQHVAMATDKYILWFEKGLKSIYPEISDLDLKALAWGGLEGTEAYDSLKEKNPYEVGQMWLTNSQHHDGTKGTKCGK</sequence>
<evidence type="ECO:0000256" key="1">
    <source>
        <dbReference type="SAM" id="MobiDB-lite"/>
    </source>
</evidence>